<proteinExistence type="predicted"/>
<dbReference type="Pfam" id="PF09828">
    <property type="entry name" value="ChrB_C"/>
    <property type="match status" value="1"/>
</dbReference>
<comment type="caution">
    <text evidence="3">The sequence shown here is derived from an EMBL/GenBank/DDBJ whole genome shotgun (WGS) entry which is preliminary data.</text>
</comment>
<evidence type="ECO:0000259" key="1">
    <source>
        <dbReference type="Pfam" id="PF09828"/>
    </source>
</evidence>
<dbReference type="InterPro" id="IPR046858">
    <property type="entry name" value="ChrB_N"/>
</dbReference>
<evidence type="ECO:0000259" key="2">
    <source>
        <dbReference type="Pfam" id="PF20229"/>
    </source>
</evidence>
<gene>
    <name evidence="3" type="ORF">GALL_224960</name>
</gene>
<reference evidence="3" key="1">
    <citation type="submission" date="2016-10" db="EMBL/GenBank/DDBJ databases">
        <title>Sequence of Gallionella enrichment culture.</title>
        <authorList>
            <person name="Poehlein A."/>
            <person name="Muehling M."/>
            <person name="Daniel R."/>
        </authorList>
    </citation>
    <scope>NUCLEOTIDE SEQUENCE</scope>
</reference>
<dbReference type="AlphaFoldDB" id="A0A1J5RU90"/>
<feature type="domain" description="ChrB C-terminal" evidence="1">
    <location>
        <begin position="179"/>
        <end position="308"/>
    </location>
</feature>
<dbReference type="Pfam" id="PF20229">
    <property type="entry name" value="ChrB_N"/>
    <property type="match status" value="1"/>
</dbReference>
<sequence>MWLLLIATIPGQAGSLRLRFWRQLKGIGAANLRDGVYLLPDQDGLRPPLVALCDELTKAEGSAWLLDIPSQAPETEQAWRTLFDRSEAYGQWRVALITTEASFAEVTETEARRSLRQARKDLNAIATTDFFPGDSLDNARQAYADAERRLARQYAPDEPESTDGSVPRLDTRKYQGRLWATRARLWVDRVASAWLIRRFIDRKARFLWLTDINACPAKAFGFDFDGAAFTHVGNRVTFETLLGSFGLDADVGLTRLGAMVHALDLGDMATPEGQGFEAILEGARQRCANDDQLLDEISTVLDSLYTYFRQTK</sequence>
<name>A0A1J5RU90_9ZZZZ</name>
<organism evidence="3">
    <name type="scientific">mine drainage metagenome</name>
    <dbReference type="NCBI Taxonomy" id="410659"/>
    <lineage>
        <taxon>unclassified sequences</taxon>
        <taxon>metagenomes</taxon>
        <taxon>ecological metagenomes</taxon>
    </lineage>
</organism>
<dbReference type="EMBL" id="MLJW01000165">
    <property type="protein sequence ID" value="OIQ95527.1"/>
    <property type="molecule type" value="Genomic_DNA"/>
</dbReference>
<accession>A0A1J5RU90</accession>
<feature type="domain" description="ChrB N-terminal" evidence="2">
    <location>
        <begin position="17"/>
        <end position="89"/>
    </location>
</feature>
<dbReference type="InterPro" id="IPR018634">
    <property type="entry name" value="ChrB_C"/>
</dbReference>
<protein>
    <submittedName>
        <fullName evidence="3">Chromate resistance exported protein</fullName>
    </submittedName>
</protein>
<evidence type="ECO:0000313" key="3">
    <source>
        <dbReference type="EMBL" id="OIQ95527.1"/>
    </source>
</evidence>